<accession>A0AC61SC40</accession>
<name>A0AC61SC40_9EURY</name>
<evidence type="ECO:0000313" key="1">
    <source>
        <dbReference type="EMBL" id="TKY92175.1"/>
    </source>
</evidence>
<organism evidence="1 2">
    <name type="scientific">Candidatus Methanomarinus sp</name>
    <dbReference type="NCBI Taxonomy" id="3386244"/>
    <lineage>
        <taxon>Archaea</taxon>
        <taxon>Methanobacteriati</taxon>
        <taxon>Methanobacteriota</taxon>
        <taxon>Stenosarchaea group</taxon>
        <taxon>Methanomicrobia</taxon>
        <taxon>Methanosarcinales</taxon>
        <taxon>ANME-2 cluster</taxon>
        <taxon>Candidatus Methanocomedenaceae</taxon>
        <taxon>Candidatus Methanomarinus</taxon>
    </lineage>
</organism>
<comment type="caution">
    <text evidence="1">The sequence shown here is derived from an EMBL/GenBank/DDBJ whole genome shotgun (WGS) entry which is preliminary data.</text>
</comment>
<evidence type="ECO:0000313" key="2">
    <source>
        <dbReference type="Proteomes" id="UP000315423"/>
    </source>
</evidence>
<gene>
    <name evidence="1" type="ORF">C5S46_02015</name>
</gene>
<proteinExistence type="predicted"/>
<dbReference type="EMBL" id="QYBA01000066">
    <property type="protein sequence ID" value="TKY92175.1"/>
    <property type="molecule type" value="Genomic_DNA"/>
</dbReference>
<dbReference type="Proteomes" id="UP000315423">
    <property type="component" value="Unassembled WGS sequence"/>
</dbReference>
<sequence>MKYIRTVRILLLLLLLLLSCSVWTAVVQAQDYSLRINYGQTPYQLGYLSSGNTTGWSWWDLGSGMQQKNIISVSIMENTTPISGLSPPAWTRDSSVLYGGSYSWKAGYGIHSWHYLDNYSSSQDPFDDIDLMHISHSTKKGIFTALYDWLNSVLTGAQPMADPPTTNLTFQTLYNITGVFGFVKVSTDRGATWDTLRQYSGDSGGWVTEEINLTKYEGEKILIAFHCVSNGNANAGWWIDDITVQKGRTVIFSDDAQNHPPVLKVNVTYPHYDHVSNIFTNSTTTIDLAQDYVHRFYYGIFDFPEDAYTGRYHVEFNTTIQSEDLSASTSFNTTLWGCQARGCHDSWSPQGDTSTRNPTVMIHPDNITSGLGGNCMSMCHSAFASQFLPATPIHLHDLIYGHKGGFIKGKIKWTTIFDESNTTIQIYSDTSIDRPLSQTNFNETSHVTDANCTDCHTGFIHDQSGSTTYNIAFPSSLTGTAYVNPSGVHKNVICEACHGIYYKTQGKGLEYPPFGSGTQITDTIGNYSPEFMSYEALVKTYIIDMDDSGSINITVKCEDNNDRIYLSLIGPIDDSNGLQDLNTNDRWDGTYCVPSVNGTAVFAYGSRIYYPSGEDLHSVIFESGPDKGIWIARVFSRSGGTINYTITSSHPIKSKPVIHLPYNCSECHNPDASGTLLGARTSKPMPAWDSNGFSYTHCDLNNDGKDDIGCRLCHNAFHDIAIVDCITCHIQRPGGHNMAGYYDMAYTDCLSCHSDPHFEPEEAAGGDCTECHLEGGSNANPGLPIINKTGFFNSIHYNITGDFDSSNYTRISQVCWGCHNNYSQQLIDPFHTRRASELPKCEDCHDTATPLNSEHLIRTPLQVREHQPLGEDIHTNSSIANCTICHNKSLTTTPPVDDVKYREAKNYVSHYGRQRADMWDNENGRIVTNCSYCHLDGGREFNDVFTDPLYTANVTHGTDCTGCHGSARIHDEKLTLPTMSDENDACLACHDRLINKHISAAEYKNSAHKDINCIDCHTPRQQINSKLIDRESRTYNFTLPANITSLNATLNREGDSILNLILYAPDTTYSGTSINISLPRAGNWSAVVWDVSGDAQFILMINVTMRHPGSTPKYCDECHINEFGQAPLVYKHITDMSTVPTTATCELCHSNGAYPAKTAVMSAAHYAPIEALNTSDCIKCHTGIADGWGDPPDQRNHTHYAFINETLRAGEPFRLIDNYSLVLIETTQNDAMFDIEQNGILLKRDYISEGGRLTYKISGIEDDTTTLIDLIVTKTFSSKGTFVAEVCGNVLSSRIHIETKNEQCYACHDREYRSNIPDGMDYVVLQREDNNVTLGRIAVNFAQQDKKMLTSEEIWDLGENFSLQVVDVSVKQNNAHFRLYRNRTLIEDSVISQGSYFTHEQEMLDRDIEIFSAKLDGVFTGMSTLSVTLSDVLLIAGEHKIIDENTTILQTNIQPKYLPLDSIITVGEVPETFHVGTITPGVYSADCISCHAGDGVAPIKIDINKFKGGVHAGLNGNATYSSFITDKANKACWACHGNGSSGEPVEHPTSYLDNDPAHSCVSCHAYSKFDAVTIYTHYSGAGISTDAECWDCHSLTLTNDTSKNVKAATSHYSTRDDLLDTSHCDVCHNNETNGPLWGDAPQITKHNADNDCTLCHAGEEVNMFHDTGITITRQCEDCHVDKQGAEKFNLTPIITHYPGAPEDKVNTLKNYEYTCSVCHTTTNKSLHTGLIVREYANETFGYCFPCHSVEGQFPHKPQSQIDVLRHGSGVKVVSGCEECHDPESVSRSHTPFLVDKGYFSGAVRHDVECTECHPPHEERKYQPYEGILCTDCHTEYGSMHYAGAEIKTANKTSTCLICHNEKADKYHELTRIVGNITDETFEGCRECHKDIESLKVEYNSSIQLKGGMRTSISHTLLNKTIITCTSCHNVTGESRFHFDRYPLGTVQNTGWQDWNTGNITGCKDCHTYHGGAPPFNATNMGVEGLSPSGTAHGFAPNCTLCHGGGDPISFHTLATSEFIPRIAVTLTPDRVISGEVSLLECTVVLPPLTKVTMGEYFINDMGKDGTGEPLQFIVGGSNDSSVLLGAVINTSDMPAGQYIILVHVKDSSGKWSRNAIDLLTVNKSGGMAFIEFILKVVLPLIIIIGSLILIWRRIKRL</sequence>
<reference evidence="1" key="1">
    <citation type="submission" date="2018-09" db="EMBL/GenBank/DDBJ databases">
        <title>A genomic encyclopedia of anaerobic methanotrophic archaea.</title>
        <authorList>
            <person name="Skennerton C.T."/>
            <person name="Chadwick G.L."/>
            <person name="Laso-Perez R."/>
            <person name="Leu A.O."/>
            <person name="Speth D.R."/>
            <person name="Yu H."/>
            <person name="Morgan-Lang C."/>
            <person name="Hatzenpichler R."/>
            <person name="Goudeau D."/>
            <person name="Malmstrom R."/>
            <person name="Woyke T."/>
            <person name="Hallam S."/>
            <person name="Tyson G.W."/>
            <person name="Wegener G."/>
            <person name="Boetius A."/>
            <person name="Orphan V.J."/>
        </authorList>
    </citation>
    <scope>NUCLEOTIDE SEQUENCE</scope>
    <source>
        <strain evidence="1">CONS3730D10UFb2</strain>
    </source>
</reference>
<protein>
    <submittedName>
        <fullName evidence="1">Uncharacterized protein</fullName>
    </submittedName>
</protein>